<feature type="non-terminal residue" evidence="11">
    <location>
        <position position="229"/>
    </location>
</feature>
<keyword evidence="6" id="KW-0119">Carbohydrate metabolism</keyword>
<dbReference type="InterPro" id="IPR001701">
    <property type="entry name" value="Glyco_hydro_9"/>
</dbReference>
<keyword evidence="7" id="KW-0326">Glycosidase</keyword>
<dbReference type="InterPro" id="IPR008928">
    <property type="entry name" value="6-hairpin_glycosidase_sf"/>
</dbReference>
<evidence type="ECO:0000256" key="9">
    <source>
        <dbReference type="SAM" id="SignalP"/>
    </source>
</evidence>
<evidence type="ECO:0000313" key="12">
    <source>
        <dbReference type="Proteomes" id="UP000747542"/>
    </source>
</evidence>
<evidence type="ECO:0000256" key="8">
    <source>
        <dbReference type="ARBA" id="ARBA00023326"/>
    </source>
</evidence>
<dbReference type="AlphaFoldDB" id="A0A8J5K5P1"/>
<protein>
    <recommendedName>
        <fullName evidence="3">cellulase</fullName>
        <ecNumber evidence="3">3.2.1.4</ecNumber>
    </recommendedName>
</protein>
<gene>
    <name evidence="11" type="primary">celD-L14</name>
    <name evidence="11" type="ORF">Hamer_G020626</name>
</gene>
<accession>A0A8J5K5P1</accession>
<keyword evidence="8" id="KW-0624">Polysaccharide degradation</keyword>
<sequence>MTGVLVKTCLLGAISLSLLYTGAKAQCEHVQVVQQFQGRFQADFIVSAPTDIKGLDLDLTFNTPVDRIEYYSGGATKKDDYNYNLFSQNVNVKEGEQVKASFMVHYSHHMPFVIHEVINGVEICDTTATTPAPMPNPCAETGMMPYDYSQLLCMSFVFYEAQRSGPLPADQRVTWRGDSALDDGSDVGHDLAGGYYDAGDHVKFGFPMAYTATVLAWGLIDFADGYEAA</sequence>
<name>A0A8J5K5P1_HOMAM</name>
<evidence type="ECO:0000313" key="11">
    <source>
        <dbReference type="EMBL" id="KAG7169951.1"/>
    </source>
</evidence>
<evidence type="ECO:0000259" key="10">
    <source>
        <dbReference type="Pfam" id="PF00759"/>
    </source>
</evidence>
<dbReference type="InterPro" id="IPR012341">
    <property type="entry name" value="6hp_glycosidase-like_sf"/>
</dbReference>
<dbReference type="EC" id="3.2.1.4" evidence="3"/>
<comment type="similarity">
    <text evidence="2">Belongs to the glycosyl hydrolase 9 (cellulase E) family.</text>
</comment>
<evidence type="ECO:0000256" key="2">
    <source>
        <dbReference type="ARBA" id="ARBA00007072"/>
    </source>
</evidence>
<dbReference type="PANTHER" id="PTHR22298">
    <property type="entry name" value="ENDO-1,4-BETA-GLUCANASE"/>
    <property type="match status" value="1"/>
</dbReference>
<keyword evidence="9" id="KW-0732">Signal</keyword>
<reference evidence="11" key="1">
    <citation type="journal article" date="2021" name="Sci. Adv.">
        <title>The American lobster genome reveals insights on longevity, neural, and immune adaptations.</title>
        <authorList>
            <person name="Polinski J.M."/>
            <person name="Zimin A.V."/>
            <person name="Clark K.F."/>
            <person name="Kohn A.B."/>
            <person name="Sadowski N."/>
            <person name="Timp W."/>
            <person name="Ptitsyn A."/>
            <person name="Khanna P."/>
            <person name="Romanova D.Y."/>
            <person name="Williams P."/>
            <person name="Greenwood S.J."/>
            <person name="Moroz L.L."/>
            <person name="Walt D.R."/>
            <person name="Bodnar A.G."/>
        </authorList>
    </citation>
    <scope>NUCLEOTIDE SEQUENCE</scope>
    <source>
        <strain evidence="11">GMGI-L3</strain>
    </source>
</reference>
<feature type="chain" id="PRO_5035248046" description="cellulase" evidence="9">
    <location>
        <begin position="26"/>
        <end position="229"/>
    </location>
</feature>
<dbReference type="Proteomes" id="UP000747542">
    <property type="component" value="Unassembled WGS sequence"/>
</dbReference>
<dbReference type="Gene3D" id="1.50.10.10">
    <property type="match status" value="1"/>
</dbReference>
<dbReference type="GO" id="GO:0008810">
    <property type="term" value="F:cellulase activity"/>
    <property type="evidence" value="ECO:0007669"/>
    <property type="project" value="UniProtKB-EC"/>
</dbReference>
<feature type="signal peptide" evidence="9">
    <location>
        <begin position="1"/>
        <end position="25"/>
    </location>
</feature>
<keyword evidence="4" id="KW-0378">Hydrolase</keyword>
<evidence type="ECO:0000256" key="1">
    <source>
        <dbReference type="ARBA" id="ARBA00000966"/>
    </source>
</evidence>
<feature type="domain" description="Glycoside hydrolase family 9" evidence="10">
    <location>
        <begin position="148"/>
        <end position="228"/>
    </location>
</feature>
<evidence type="ECO:0000256" key="6">
    <source>
        <dbReference type="ARBA" id="ARBA00023277"/>
    </source>
</evidence>
<keyword evidence="5" id="KW-0136">Cellulose degradation</keyword>
<proteinExistence type="inferred from homology"/>
<evidence type="ECO:0000256" key="3">
    <source>
        <dbReference type="ARBA" id="ARBA00012601"/>
    </source>
</evidence>
<evidence type="ECO:0000256" key="4">
    <source>
        <dbReference type="ARBA" id="ARBA00022801"/>
    </source>
</evidence>
<dbReference type="SUPFAM" id="SSF48208">
    <property type="entry name" value="Six-hairpin glycosidases"/>
    <property type="match status" value="1"/>
</dbReference>
<organism evidence="11 12">
    <name type="scientific">Homarus americanus</name>
    <name type="common">American lobster</name>
    <dbReference type="NCBI Taxonomy" id="6706"/>
    <lineage>
        <taxon>Eukaryota</taxon>
        <taxon>Metazoa</taxon>
        <taxon>Ecdysozoa</taxon>
        <taxon>Arthropoda</taxon>
        <taxon>Crustacea</taxon>
        <taxon>Multicrustacea</taxon>
        <taxon>Malacostraca</taxon>
        <taxon>Eumalacostraca</taxon>
        <taxon>Eucarida</taxon>
        <taxon>Decapoda</taxon>
        <taxon>Pleocyemata</taxon>
        <taxon>Astacidea</taxon>
        <taxon>Nephropoidea</taxon>
        <taxon>Nephropidae</taxon>
        <taxon>Homarus</taxon>
    </lineage>
</organism>
<dbReference type="EMBL" id="JAHLQT010014925">
    <property type="protein sequence ID" value="KAG7169951.1"/>
    <property type="molecule type" value="Genomic_DNA"/>
</dbReference>
<keyword evidence="12" id="KW-1185">Reference proteome</keyword>
<evidence type="ECO:0000256" key="5">
    <source>
        <dbReference type="ARBA" id="ARBA00023001"/>
    </source>
</evidence>
<comment type="caution">
    <text evidence="11">The sequence shown here is derived from an EMBL/GenBank/DDBJ whole genome shotgun (WGS) entry which is preliminary data.</text>
</comment>
<dbReference type="GO" id="GO:0030245">
    <property type="term" value="P:cellulose catabolic process"/>
    <property type="evidence" value="ECO:0007669"/>
    <property type="project" value="UniProtKB-KW"/>
</dbReference>
<evidence type="ECO:0000256" key="7">
    <source>
        <dbReference type="ARBA" id="ARBA00023295"/>
    </source>
</evidence>
<dbReference type="Pfam" id="PF00759">
    <property type="entry name" value="Glyco_hydro_9"/>
    <property type="match status" value="1"/>
</dbReference>
<comment type="catalytic activity">
    <reaction evidence="1">
        <text>Endohydrolysis of (1-&gt;4)-beta-D-glucosidic linkages in cellulose, lichenin and cereal beta-D-glucans.</text>
        <dbReference type="EC" id="3.2.1.4"/>
    </reaction>
</comment>